<dbReference type="Proteomes" id="UP001359559">
    <property type="component" value="Unassembled WGS sequence"/>
</dbReference>
<evidence type="ECO:0000313" key="1">
    <source>
        <dbReference type="EMBL" id="KAK7318286.1"/>
    </source>
</evidence>
<comment type="caution">
    <text evidence="1">The sequence shown here is derived from an EMBL/GenBank/DDBJ whole genome shotgun (WGS) entry which is preliminary data.</text>
</comment>
<reference evidence="1 2" key="1">
    <citation type="submission" date="2024-01" db="EMBL/GenBank/DDBJ databases">
        <title>The genomes of 5 underutilized Papilionoideae crops provide insights into root nodulation and disease resistance.</title>
        <authorList>
            <person name="Yuan L."/>
        </authorList>
    </citation>
    <scope>NUCLEOTIDE SEQUENCE [LARGE SCALE GENOMIC DNA]</scope>
    <source>
        <strain evidence="1">LY-2023</strain>
        <tissue evidence="1">Leaf</tissue>
    </source>
</reference>
<accession>A0AAN9KJZ1</accession>
<proteinExistence type="predicted"/>
<gene>
    <name evidence="1" type="ORF">RJT34_02985</name>
</gene>
<dbReference type="AlphaFoldDB" id="A0AAN9KJZ1"/>
<dbReference type="EMBL" id="JAYKXN010000001">
    <property type="protein sequence ID" value="KAK7318286.1"/>
    <property type="molecule type" value="Genomic_DNA"/>
</dbReference>
<protein>
    <submittedName>
        <fullName evidence="1">Uncharacterized protein</fullName>
    </submittedName>
</protein>
<organism evidence="1 2">
    <name type="scientific">Clitoria ternatea</name>
    <name type="common">Butterfly pea</name>
    <dbReference type="NCBI Taxonomy" id="43366"/>
    <lineage>
        <taxon>Eukaryota</taxon>
        <taxon>Viridiplantae</taxon>
        <taxon>Streptophyta</taxon>
        <taxon>Embryophyta</taxon>
        <taxon>Tracheophyta</taxon>
        <taxon>Spermatophyta</taxon>
        <taxon>Magnoliopsida</taxon>
        <taxon>eudicotyledons</taxon>
        <taxon>Gunneridae</taxon>
        <taxon>Pentapetalae</taxon>
        <taxon>rosids</taxon>
        <taxon>fabids</taxon>
        <taxon>Fabales</taxon>
        <taxon>Fabaceae</taxon>
        <taxon>Papilionoideae</taxon>
        <taxon>50 kb inversion clade</taxon>
        <taxon>NPAAA clade</taxon>
        <taxon>indigoferoid/millettioid clade</taxon>
        <taxon>Phaseoleae</taxon>
        <taxon>Clitoria</taxon>
    </lineage>
</organism>
<sequence>MHLLSFGHKLRCSPIPQVERGIRCHVVEWERSAGVHGDHGLRLHRGYPLTIQRSEAENVGKPVRCCVNDGVCHYGMCRRLGVRVCDQRLRLAQREREVSDGARNYGMCRTDEFSFYSLEISESINKFLSSTRLNGLFLLSVGWSGS</sequence>
<evidence type="ECO:0000313" key="2">
    <source>
        <dbReference type="Proteomes" id="UP001359559"/>
    </source>
</evidence>
<keyword evidence="2" id="KW-1185">Reference proteome</keyword>
<name>A0AAN9KJZ1_CLITE</name>